<evidence type="ECO:0000313" key="8">
    <source>
        <dbReference type="Proteomes" id="UP001595752"/>
    </source>
</evidence>
<keyword evidence="3 6" id="KW-0812">Transmembrane</keyword>
<evidence type="ECO:0000256" key="6">
    <source>
        <dbReference type="SAM" id="Phobius"/>
    </source>
</evidence>
<accession>A0ABV8BAD2</accession>
<protein>
    <submittedName>
        <fullName evidence="7">YitT family protein</fullName>
    </submittedName>
</protein>
<keyword evidence="8" id="KW-1185">Reference proteome</keyword>
<dbReference type="PANTHER" id="PTHR33545:SF9">
    <property type="entry name" value="UPF0750 MEMBRANE PROTEIN YITE"/>
    <property type="match status" value="1"/>
</dbReference>
<dbReference type="EMBL" id="JBHRZT010000072">
    <property type="protein sequence ID" value="MFC3886191.1"/>
    <property type="molecule type" value="Genomic_DNA"/>
</dbReference>
<feature type="transmembrane region" description="Helical" evidence="6">
    <location>
        <begin position="91"/>
        <end position="111"/>
    </location>
</feature>
<reference evidence="8" key="1">
    <citation type="journal article" date="2019" name="Int. J. Syst. Evol. Microbiol.">
        <title>The Global Catalogue of Microorganisms (GCM) 10K type strain sequencing project: providing services to taxonomists for standard genome sequencing and annotation.</title>
        <authorList>
            <consortium name="The Broad Institute Genomics Platform"/>
            <consortium name="The Broad Institute Genome Sequencing Center for Infectious Disease"/>
            <person name="Wu L."/>
            <person name="Ma J."/>
        </authorList>
    </citation>
    <scope>NUCLEOTIDE SEQUENCE [LARGE SCALE GENOMIC DNA]</scope>
    <source>
        <strain evidence="8">CCUG 61889</strain>
    </source>
</reference>
<evidence type="ECO:0000256" key="5">
    <source>
        <dbReference type="ARBA" id="ARBA00023136"/>
    </source>
</evidence>
<evidence type="ECO:0000256" key="4">
    <source>
        <dbReference type="ARBA" id="ARBA00022989"/>
    </source>
</evidence>
<feature type="transmembrane region" description="Helical" evidence="6">
    <location>
        <begin position="22"/>
        <end position="45"/>
    </location>
</feature>
<evidence type="ECO:0000256" key="2">
    <source>
        <dbReference type="ARBA" id="ARBA00022475"/>
    </source>
</evidence>
<evidence type="ECO:0000313" key="7">
    <source>
        <dbReference type="EMBL" id="MFC3886191.1"/>
    </source>
</evidence>
<name>A0ABV8BAD2_9BACI</name>
<keyword evidence="4 6" id="KW-1133">Transmembrane helix</keyword>
<organism evidence="7 8">
    <name type="scientific">Bacillus songklensis</name>
    <dbReference type="NCBI Taxonomy" id="1069116"/>
    <lineage>
        <taxon>Bacteria</taxon>
        <taxon>Bacillati</taxon>
        <taxon>Bacillota</taxon>
        <taxon>Bacilli</taxon>
        <taxon>Bacillales</taxon>
        <taxon>Bacillaceae</taxon>
        <taxon>Bacillus</taxon>
    </lineage>
</organism>
<evidence type="ECO:0000256" key="3">
    <source>
        <dbReference type="ARBA" id="ARBA00022692"/>
    </source>
</evidence>
<dbReference type="Pfam" id="PF02588">
    <property type="entry name" value="YitT_membrane"/>
    <property type="match status" value="1"/>
</dbReference>
<comment type="caution">
    <text evidence="7">The sequence shown here is derived from an EMBL/GenBank/DDBJ whole genome shotgun (WGS) entry which is preliminary data.</text>
</comment>
<sequence>MAGSIGYLLGDGSFMQQLLFKALILALASAIQGTAMALFLFPHYIPSGGAAGIGILLNYIWDVPYATSIWLLNAGMIAAAVKWLGKSNALWTMYCVGAAALTINALSPHIHHPIGNVWMDLVIGGLLFGFGVGILFKMGASSGGMDILALIISSLAKWPPGNVLFWVNSSILLAAGIVVDWKVVVYALICQWLGTRIIDIIGKGVMPIPLLKK</sequence>
<keyword evidence="5 6" id="KW-0472">Membrane</keyword>
<feature type="transmembrane region" description="Helical" evidence="6">
    <location>
        <begin position="117"/>
        <end position="136"/>
    </location>
</feature>
<dbReference type="Proteomes" id="UP001595752">
    <property type="component" value="Unassembled WGS sequence"/>
</dbReference>
<dbReference type="InterPro" id="IPR051461">
    <property type="entry name" value="UPF0750_membrane"/>
</dbReference>
<evidence type="ECO:0000256" key="1">
    <source>
        <dbReference type="ARBA" id="ARBA00004651"/>
    </source>
</evidence>
<proteinExistence type="predicted"/>
<dbReference type="InterPro" id="IPR003740">
    <property type="entry name" value="YitT"/>
</dbReference>
<feature type="transmembrane region" description="Helical" evidence="6">
    <location>
        <begin position="165"/>
        <end position="189"/>
    </location>
</feature>
<gene>
    <name evidence="7" type="ORF">ACFOU2_22970</name>
</gene>
<comment type="subcellular location">
    <subcellularLocation>
        <location evidence="1">Cell membrane</location>
        <topology evidence="1">Multi-pass membrane protein</topology>
    </subcellularLocation>
</comment>
<dbReference type="RefSeq" id="WP_377918560.1">
    <property type="nucleotide sequence ID" value="NZ_JBHRZT010000072.1"/>
</dbReference>
<dbReference type="PANTHER" id="PTHR33545">
    <property type="entry name" value="UPF0750 MEMBRANE PROTEIN YITT-RELATED"/>
    <property type="match status" value="1"/>
</dbReference>
<keyword evidence="2" id="KW-1003">Cell membrane</keyword>